<name>A0ABU0AC98_9BACI</name>
<dbReference type="Proteomes" id="UP001238088">
    <property type="component" value="Unassembled WGS sequence"/>
</dbReference>
<dbReference type="Pfam" id="PF00583">
    <property type="entry name" value="Acetyltransf_1"/>
    <property type="match status" value="1"/>
</dbReference>
<dbReference type="Gene3D" id="3.40.630.30">
    <property type="match status" value="1"/>
</dbReference>
<keyword evidence="3" id="KW-1185">Reference proteome</keyword>
<dbReference type="CDD" id="cd04301">
    <property type="entry name" value="NAT_SF"/>
    <property type="match status" value="1"/>
</dbReference>
<proteinExistence type="predicted"/>
<dbReference type="EMBL" id="JAUSUB010000002">
    <property type="protein sequence ID" value="MDQ0268862.1"/>
    <property type="molecule type" value="Genomic_DNA"/>
</dbReference>
<reference evidence="2 3" key="1">
    <citation type="submission" date="2023-07" db="EMBL/GenBank/DDBJ databases">
        <title>Genomic Encyclopedia of Type Strains, Phase IV (KMG-IV): sequencing the most valuable type-strain genomes for metagenomic binning, comparative biology and taxonomic classification.</title>
        <authorList>
            <person name="Goeker M."/>
        </authorList>
    </citation>
    <scope>NUCLEOTIDE SEQUENCE [LARGE SCALE GENOMIC DNA]</scope>
    <source>
        <strain evidence="2 3">DSM 23494</strain>
    </source>
</reference>
<dbReference type="PROSITE" id="PS51186">
    <property type="entry name" value="GNAT"/>
    <property type="match status" value="1"/>
</dbReference>
<accession>A0ABU0AC98</accession>
<gene>
    <name evidence="2" type="ORF">J2S17_000731</name>
</gene>
<protein>
    <submittedName>
        <fullName evidence="2">N-acetyltransferase YhbS</fullName>
    </submittedName>
</protein>
<organism evidence="2 3">
    <name type="scientific">Cytobacillus purgationiresistens</name>
    <dbReference type="NCBI Taxonomy" id="863449"/>
    <lineage>
        <taxon>Bacteria</taxon>
        <taxon>Bacillati</taxon>
        <taxon>Bacillota</taxon>
        <taxon>Bacilli</taxon>
        <taxon>Bacillales</taxon>
        <taxon>Bacillaceae</taxon>
        <taxon>Cytobacillus</taxon>
    </lineage>
</organism>
<evidence type="ECO:0000313" key="3">
    <source>
        <dbReference type="Proteomes" id="UP001238088"/>
    </source>
</evidence>
<evidence type="ECO:0000259" key="1">
    <source>
        <dbReference type="PROSITE" id="PS51186"/>
    </source>
</evidence>
<evidence type="ECO:0000313" key="2">
    <source>
        <dbReference type="EMBL" id="MDQ0268862.1"/>
    </source>
</evidence>
<dbReference type="InterPro" id="IPR016181">
    <property type="entry name" value="Acyl_CoA_acyltransferase"/>
</dbReference>
<dbReference type="InterPro" id="IPR000182">
    <property type="entry name" value="GNAT_dom"/>
</dbReference>
<dbReference type="RefSeq" id="WP_307471962.1">
    <property type="nucleotide sequence ID" value="NZ_JAUSUB010000002.1"/>
</dbReference>
<comment type="caution">
    <text evidence="2">The sequence shown here is derived from an EMBL/GenBank/DDBJ whole genome shotgun (WGS) entry which is preliminary data.</text>
</comment>
<feature type="domain" description="N-acetyltransferase" evidence="1">
    <location>
        <begin position="150"/>
        <end position="293"/>
    </location>
</feature>
<sequence>MSKPVIRTYIDSSDLKRMQKLTQAIWTLESNYHIGDLAWQRHRHAGREDEWITAIWEMDDKPVAWGWIKLPGSLMFQVDPNFTELSKDVIDWFDKITETNEQRVTVLETESHLISALEDSLFNPVEETPEVLSKISLDSCPFPVKLPDKFKARHIKGSEDLKKRVAVHRAAFQSLRVTEESYLNVMNAYPYDSSLDWVIESPNGELVAFCLIWFDEVNKVGLLEPVGTDPGFWRMGLANSVCKLALNALSEKGAKTAIVVCTSPDTYEFYKSIGFEQFAQTKSFHRLKNTNNN</sequence>
<dbReference type="SUPFAM" id="SSF55729">
    <property type="entry name" value="Acyl-CoA N-acyltransferases (Nat)"/>
    <property type="match status" value="1"/>
</dbReference>